<dbReference type="InterPro" id="IPR011335">
    <property type="entry name" value="Restrct_endonuc-II-like"/>
</dbReference>
<feature type="coiled-coil region" evidence="1">
    <location>
        <begin position="208"/>
        <end position="270"/>
    </location>
</feature>
<sequence>MSAPVESYRVEPDDPRAPPEDVWERMSEEERARVVASLPSAFPASEAAPPEGDAHFDAKARTRQTLGSFFQRLGRKVYFACELPVYYPGERMFAPDILAVLDVETHQRMSWVVSAEKKGLDLAIEVYVAGNRRKDLEGNVEKYARLGIREYFIFDRGMLRLTGYRLADKGRVYRRIVPQGGFYASEVLGLELCVQDERLRFFSGTAPLLEADEMIVELRRMMEQVEAHREGEARQREEAERKLAEEERLRIEAEQKLAEALAEIERLRRER</sequence>
<dbReference type="InterPro" id="IPR012296">
    <property type="entry name" value="Nuclease_put_TT1808"/>
</dbReference>
<evidence type="ECO:0000256" key="2">
    <source>
        <dbReference type="SAM" id="MobiDB-lite"/>
    </source>
</evidence>
<dbReference type="EMBL" id="SSMQ01000007">
    <property type="protein sequence ID" value="TKD10255.1"/>
    <property type="molecule type" value="Genomic_DNA"/>
</dbReference>
<protein>
    <submittedName>
        <fullName evidence="4">Uma2 family endonuclease</fullName>
    </submittedName>
</protein>
<dbReference type="Gene3D" id="3.90.1570.10">
    <property type="entry name" value="tt1808, chain A"/>
    <property type="match status" value="1"/>
</dbReference>
<keyword evidence="5" id="KW-1185">Reference proteome</keyword>
<keyword evidence="4" id="KW-0540">Nuclease</keyword>
<accession>A0A4U1JG61</accession>
<dbReference type="GO" id="GO:0004519">
    <property type="term" value="F:endonuclease activity"/>
    <property type="evidence" value="ECO:0007669"/>
    <property type="project" value="UniProtKB-KW"/>
</dbReference>
<keyword evidence="4" id="KW-0378">Hydrolase</keyword>
<proteinExistence type="predicted"/>
<dbReference type="Pfam" id="PF05685">
    <property type="entry name" value="Uma2"/>
    <property type="match status" value="1"/>
</dbReference>
<feature type="domain" description="Putative restriction endonuclease" evidence="3">
    <location>
        <begin position="48"/>
        <end position="187"/>
    </location>
</feature>
<dbReference type="PANTHER" id="PTHR33352:SF3">
    <property type="entry name" value="SLR1612 PROTEIN"/>
    <property type="match status" value="1"/>
</dbReference>
<organism evidence="4 5">
    <name type="scientific">Polyangium fumosum</name>
    <dbReference type="NCBI Taxonomy" id="889272"/>
    <lineage>
        <taxon>Bacteria</taxon>
        <taxon>Pseudomonadati</taxon>
        <taxon>Myxococcota</taxon>
        <taxon>Polyangia</taxon>
        <taxon>Polyangiales</taxon>
        <taxon>Polyangiaceae</taxon>
        <taxon>Polyangium</taxon>
    </lineage>
</organism>
<feature type="compositionally biased region" description="Basic and acidic residues" evidence="2">
    <location>
        <begin position="8"/>
        <end position="25"/>
    </location>
</feature>
<evidence type="ECO:0000259" key="3">
    <source>
        <dbReference type="Pfam" id="PF05685"/>
    </source>
</evidence>
<dbReference type="SUPFAM" id="SSF52980">
    <property type="entry name" value="Restriction endonuclease-like"/>
    <property type="match status" value="1"/>
</dbReference>
<evidence type="ECO:0000313" key="4">
    <source>
        <dbReference type="EMBL" id="TKD10255.1"/>
    </source>
</evidence>
<keyword evidence="4" id="KW-0255">Endonuclease</keyword>
<dbReference type="InterPro" id="IPR008538">
    <property type="entry name" value="Uma2"/>
</dbReference>
<keyword evidence="1" id="KW-0175">Coiled coil</keyword>
<gene>
    <name evidence="4" type="ORF">E8A74_09630</name>
</gene>
<evidence type="ECO:0000313" key="5">
    <source>
        <dbReference type="Proteomes" id="UP000309215"/>
    </source>
</evidence>
<name>A0A4U1JG61_9BACT</name>
<reference evidence="4 5" key="1">
    <citation type="submission" date="2019-04" db="EMBL/GenBank/DDBJ databases">
        <authorList>
            <person name="Li Y."/>
            <person name="Wang J."/>
        </authorList>
    </citation>
    <scope>NUCLEOTIDE SEQUENCE [LARGE SCALE GENOMIC DNA]</scope>
    <source>
        <strain evidence="4 5">DSM 14668</strain>
    </source>
</reference>
<dbReference type="CDD" id="cd06260">
    <property type="entry name" value="DUF820-like"/>
    <property type="match status" value="1"/>
</dbReference>
<dbReference type="RefSeq" id="WP_136928655.1">
    <property type="nucleotide sequence ID" value="NZ_SSMQ01000007.1"/>
</dbReference>
<evidence type="ECO:0000256" key="1">
    <source>
        <dbReference type="SAM" id="Coils"/>
    </source>
</evidence>
<dbReference type="PANTHER" id="PTHR33352">
    <property type="entry name" value="SLR1095 PROTEIN"/>
    <property type="match status" value="1"/>
</dbReference>
<dbReference type="OrthoDB" id="151477at2"/>
<dbReference type="AlphaFoldDB" id="A0A4U1JG61"/>
<comment type="caution">
    <text evidence="4">The sequence shown here is derived from an EMBL/GenBank/DDBJ whole genome shotgun (WGS) entry which is preliminary data.</text>
</comment>
<dbReference type="Proteomes" id="UP000309215">
    <property type="component" value="Unassembled WGS sequence"/>
</dbReference>
<feature type="region of interest" description="Disordered" evidence="2">
    <location>
        <begin position="1"/>
        <end position="25"/>
    </location>
</feature>